<dbReference type="CDD" id="cd07947">
    <property type="entry name" value="DRE_TIM_Re_CS"/>
    <property type="match status" value="1"/>
</dbReference>
<evidence type="ECO:0000259" key="2">
    <source>
        <dbReference type="PROSITE" id="PS50991"/>
    </source>
</evidence>
<keyword evidence="1" id="KW-0808">Transferase</keyword>
<dbReference type="InterPro" id="IPR013785">
    <property type="entry name" value="Aldolase_TIM"/>
</dbReference>
<dbReference type="Pfam" id="PF00682">
    <property type="entry name" value="HMGL-like"/>
    <property type="match status" value="1"/>
</dbReference>
<name>A0ABV4DYT5_9CLOT</name>
<dbReference type="PROSITE" id="PS50991">
    <property type="entry name" value="PYR_CT"/>
    <property type="match status" value="1"/>
</dbReference>
<organism evidence="3 4">
    <name type="scientific">Clostridium lapidicellarium</name>
    <dbReference type="NCBI Taxonomy" id="3240931"/>
    <lineage>
        <taxon>Bacteria</taxon>
        <taxon>Bacillati</taxon>
        <taxon>Bacillota</taxon>
        <taxon>Clostridia</taxon>
        <taxon>Eubacteriales</taxon>
        <taxon>Clostridiaceae</taxon>
        <taxon>Clostridium</taxon>
    </lineage>
</organism>
<accession>A0ABV4DYT5</accession>
<gene>
    <name evidence="3" type="ORF">AB8S09_10475</name>
</gene>
<protein>
    <submittedName>
        <fullName evidence="3">2-isopropylmalate synthase</fullName>
    </submittedName>
</protein>
<dbReference type="EMBL" id="JBGFFE010000015">
    <property type="protein sequence ID" value="MEY8764059.1"/>
    <property type="molecule type" value="Genomic_DNA"/>
</dbReference>
<proteinExistence type="predicted"/>
<evidence type="ECO:0000313" key="4">
    <source>
        <dbReference type="Proteomes" id="UP001565220"/>
    </source>
</evidence>
<dbReference type="RefSeq" id="WP_294182952.1">
    <property type="nucleotide sequence ID" value="NZ_JBGFFE010000015.1"/>
</dbReference>
<sequence length="456" mass="52261">MIFLKKSSVNYRLDNVSSPNLYKDIFPYDEIPKIAFDNVHVPMDIPEKMYITDTTFRDGQQSMPPYTSEQIIRIFDYLHQLDNNSGIIKQTEFFLYTEKDRKAAETCIERGYKFPEVTSWIRANKEDFKLVKQMGIKETGMLMSCSDYHIFKKLKMTRQEAMDMYLDIAREVLNSGIYLRCHLEDITRADFYGFVVPLVTKLMELSREANIPVKVRACDTLGLGVPYGGVAVPRSVQKIIYGLRTICGVPSDLIEWHGHNDFYSVVDNSATAWLYGASSVNTSLLGIGERTGNCPLEAMVFEYAQLKGNTGNMDLHVITELAEYFSKEMKYDIPTRTPFVGREFNETRAGIHADGMLKDEEIYNAFDTDKILGKPIVVAVNQYSGHAGIAAWINTYYKLKDSDKVDKKDKRVNKIKLWVDEQYKSGRTTMIGNNELELLVKKLMPEIVEKKEERAS</sequence>
<dbReference type="InterPro" id="IPR000891">
    <property type="entry name" value="PYR_CT"/>
</dbReference>
<feature type="domain" description="Pyruvate carboxyltransferase" evidence="2">
    <location>
        <begin position="49"/>
        <end position="319"/>
    </location>
</feature>
<evidence type="ECO:0000313" key="3">
    <source>
        <dbReference type="EMBL" id="MEY8764059.1"/>
    </source>
</evidence>
<keyword evidence="4" id="KW-1185">Reference proteome</keyword>
<dbReference type="Proteomes" id="UP001565220">
    <property type="component" value="Unassembled WGS sequence"/>
</dbReference>
<evidence type="ECO:0000256" key="1">
    <source>
        <dbReference type="ARBA" id="ARBA00022679"/>
    </source>
</evidence>
<reference evidence="3 4" key="1">
    <citation type="submission" date="2024-08" db="EMBL/GenBank/DDBJ databases">
        <title>Clostridium lapicellarii sp. nov., and Clostridium renhuaiense sp. nov., two species isolated from the mud in a fermentation cellar used for producing sauce-flavour Chinese liquors.</title>
        <authorList>
            <person name="Yang F."/>
            <person name="Wang H."/>
            <person name="Chen L.Q."/>
            <person name="Zhou N."/>
            <person name="Lu J.J."/>
            <person name="Pu X.X."/>
            <person name="Wan B."/>
            <person name="Wang L."/>
            <person name="Liu S.J."/>
        </authorList>
    </citation>
    <scope>NUCLEOTIDE SEQUENCE [LARGE SCALE GENOMIC DNA]</scope>
    <source>
        <strain evidence="3 4">MT-113</strain>
    </source>
</reference>
<dbReference type="PANTHER" id="PTHR42880">
    <property type="entry name" value="HOMOCITRATE SYNTHASE"/>
    <property type="match status" value="1"/>
</dbReference>
<dbReference type="Gene3D" id="3.20.20.70">
    <property type="entry name" value="Aldolase class I"/>
    <property type="match status" value="1"/>
</dbReference>
<comment type="caution">
    <text evidence="3">The sequence shown here is derived from an EMBL/GenBank/DDBJ whole genome shotgun (WGS) entry which is preliminary data.</text>
</comment>
<dbReference type="SUPFAM" id="SSF51569">
    <property type="entry name" value="Aldolase"/>
    <property type="match status" value="1"/>
</dbReference>
<dbReference type="PANTHER" id="PTHR42880:SF1">
    <property type="entry name" value="ISOPROPYLMALATE_HOMOCITRATE_CITRAMALATE SYNTHASE FAMILY PROTEIN"/>
    <property type="match status" value="1"/>
</dbReference>